<dbReference type="AlphaFoldDB" id="A0AAV5KFB4"/>
<organism evidence="4 5">
    <name type="scientific">Rubroshorea leprosula</name>
    <dbReference type="NCBI Taxonomy" id="152421"/>
    <lineage>
        <taxon>Eukaryota</taxon>
        <taxon>Viridiplantae</taxon>
        <taxon>Streptophyta</taxon>
        <taxon>Embryophyta</taxon>
        <taxon>Tracheophyta</taxon>
        <taxon>Spermatophyta</taxon>
        <taxon>Magnoliopsida</taxon>
        <taxon>eudicotyledons</taxon>
        <taxon>Gunneridae</taxon>
        <taxon>Pentapetalae</taxon>
        <taxon>rosids</taxon>
        <taxon>malvids</taxon>
        <taxon>Malvales</taxon>
        <taxon>Dipterocarpaceae</taxon>
        <taxon>Rubroshorea</taxon>
    </lineage>
</organism>
<dbReference type="PANTHER" id="PTHR12786:SF2">
    <property type="entry name" value="SPLICING FACTOR 3A SUBUNIT 3"/>
    <property type="match status" value="1"/>
</dbReference>
<evidence type="ECO:0000259" key="3">
    <source>
        <dbReference type="Pfam" id="PF11931"/>
    </source>
</evidence>
<dbReference type="EMBL" id="BPVZ01000062">
    <property type="protein sequence ID" value="GKV23271.1"/>
    <property type="molecule type" value="Genomic_DNA"/>
</dbReference>
<dbReference type="GO" id="GO:0003723">
    <property type="term" value="F:RNA binding"/>
    <property type="evidence" value="ECO:0007669"/>
    <property type="project" value="InterPro"/>
</dbReference>
<proteinExistence type="predicted"/>
<dbReference type="Pfam" id="PF11931">
    <property type="entry name" value="SF3a60_Prp9_C"/>
    <property type="match status" value="1"/>
</dbReference>
<name>A0AAV5KFB4_9ROSI</name>
<keyword evidence="5" id="KW-1185">Reference proteome</keyword>
<accession>A0AAV5KFB4</accession>
<dbReference type="PANTHER" id="PTHR12786">
    <property type="entry name" value="SPLICING FACTOR SF3A-RELATED"/>
    <property type="match status" value="1"/>
</dbReference>
<feature type="domain" description="Splicing factor SF3a60 /Prp9 subunit C-terminal" evidence="3">
    <location>
        <begin position="74"/>
        <end position="111"/>
    </location>
</feature>
<reference evidence="4 5" key="1">
    <citation type="journal article" date="2021" name="Commun. Biol.">
        <title>The genome of Shorea leprosula (Dipterocarpaceae) highlights the ecological relevance of drought in aseasonal tropical rainforests.</title>
        <authorList>
            <person name="Ng K.K.S."/>
            <person name="Kobayashi M.J."/>
            <person name="Fawcett J.A."/>
            <person name="Hatakeyama M."/>
            <person name="Paape T."/>
            <person name="Ng C.H."/>
            <person name="Ang C.C."/>
            <person name="Tnah L.H."/>
            <person name="Lee C.T."/>
            <person name="Nishiyama T."/>
            <person name="Sese J."/>
            <person name="O'Brien M.J."/>
            <person name="Copetti D."/>
            <person name="Mohd Noor M.I."/>
            <person name="Ong R.C."/>
            <person name="Putra M."/>
            <person name="Sireger I.Z."/>
            <person name="Indrioko S."/>
            <person name="Kosugi Y."/>
            <person name="Izuno A."/>
            <person name="Isagi Y."/>
            <person name="Lee S.L."/>
            <person name="Shimizu K.K."/>
        </authorList>
    </citation>
    <scope>NUCLEOTIDE SEQUENCE [LARGE SCALE GENOMIC DNA]</scope>
    <source>
        <strain evidence="4">214</strain>
    </source>
</reference>
<dbReference type="InterPro" id="IPR024598">
    <property type="entry name" value="SF3a60/Prp9_C"/>
</dbReference>
<keyword evidence="2" id="KW-0539">Nucleus</keyword>
<sequence length="168" mass="19720">MENLLEYLIYFFQRTEPLQDLDRIFSETIEQTRQNVVKKQALTYDEMEQEREEEVTQLNTESDEEEQQIYNPLKLPMGWDGKPIPYWLCKLYGLGQEFKCDMCGNYSYWGIELLRGILRNGVISMGCVVLVFLTPSTSTRSHQLRFAFSDSYYPSRGLHLSFMVAANL</sequence>
<protein>
    <recommendedName>
        <fullName evidence="3">Splicing factor SF3a60 /Prp9 subunit C-terminal domain-containing protein</fullName>
    </recommendedName>
</protein>
<dbReference type="InterPro" id="IPR051421">
    <property type="entry name" value="RNA_Proc_DNA_Dmg_Regulator"/>
</dbReference>
<evidence type="ECO:0000256" key="2">
    <source>
        <dbReference type="ARBA" id="ARBA00023242"/>
    </source>
</evidence>
<evidence type="ECO:0000313" key="4">
    <source>
        <dbReference type="EMBL" id="GKV23271.1"/>
    </source>
</evidence>
<dbReference type="GO" id="GO:0000398">
    <property type="term" value="P:mRNA splicing, via spliceosome"/>
    <property type="evidence" value="ECO:0007669"/>
    <property type="project" value="InterPro"/>
</dbReference>
<comment type="subcellular location">
    <subcellularLocation>
        <location evidence="1">Nucleus</location>
    </subcellularLocation>
</comment>
<comment type="caution">
    <text evidence="4">The sequence shown here is derived from an EMBL/GenBank/DDBJ whole genome shotgun (WGS) entry which is preliminary data.</text>
</comment>
<evidence type="ECO:0000313" key="5">
    <source>
        <dbReference type="Proteomes" id="UP001054252"/>
    </source>
</evidence>
<dbReference type="Proteomes" id="UP001054252">
    <property type="component" value="Unassembled WGS sequence"/>
</dbReference>
<evidence type="ECO:0000256" key="1">
    <source>
        <dbReference type="ARBA" id="ARBA00004123"/>
    </source>
</evidence>
<dbReference type="GO" id="GO:0005681">
    <property type="term" value="C:spliceosomal complex"/>
    <property type="evidence" value="ECO:0007669"/>
    <property type="project" value="InterPro"/>
</dbReference>
<gene>
    <name evidence="4" type="ORF">SLEP1_g33019</name>
</gene>